<dbReference type="InterPro" id="IPR032819">
    <property type="entry name" value="TruB_C"/>
</dbReference>
<evidence type="ECO:0000313" key="9">
    <source>
        <dbReference type="Proteomes" id="UP000811899"/>
    </source>
</evidence>
<dbReference type="HAMAP" id="MF_01080">
    <property type="entry name" value="TruB_bact"/>
    <property type="match status" value="1"/>
</dbReference>
<dbReference type="Pfam" id="PF16198">
    <property type="entry name" value="TruB_C_2"/>
    <property type="match status" value="1"/>
</dbReference>
<evidence type="ECO:0000256" key="3">
    <source>
        <dbReference type="ARBA" id="ARBA00022694"/>
    </source>
</evidence>
<proteinExistence type="inferred from homology"/>
<dbReference type="EC" id="5.4.99.25" evidence="5"/>
<dbReference type="SUPFAM" id="SSF55120">
    <property type="entry name" value="Pseudouridine synthase"/>
    <property type="match status" value="1"/>
</dbReference>
<feature type="domain" description="Pseudouridine synthase II N-terminal" evidence="6">
    <location>
        <begin position="23"/>
        <end position="171"/>
    </location>
</feature>
<protein>
    <recommendedName>
        <fullName evidence="5">tRNA pseudouridine synthase B</fullName>
        <ecNumber evidence="5">5.4.99.25</ecNumber>
    </recommendedName>
    <alternativeName>
        <fullName evidence="5">tRNA pseudouridine(55) synthase</fullName>
        <shortName evidence="5">Psi55 synthase</shortName>
    </alternativeName>
    <alternativeName>
        <fullName evidence="5">tRNA pseudouridylate synthase</fullName>
    </alternativeName>
    <alternativeName>
        <fullName evidence="5">tRNA-uridine isomerase</fullName>
    </alternativeName>
</protein>
<dbReference type="GO" id="GO:1990481">
    <property type="term" value="P:mRNA pseudouridine synthesis"/>
    <property type="evidence" value="ECO:0007669"/>
    <property type="project" value="TreeGrafter"/>
</dbReference>
<evidence type="ECO:0000259" key="6">
    <source>
        <dbReference type="Pfam" id="PF01509"/>
    </source>
</evidence>
<dbReference type="PANTHER" id="PTHR13767">
    <property type="entry name" value="TRNA-PSEUDOURIDINE SYNTHASE"/>
    <property type="match status" value="1"/>
</dbReference>
<keyword evidence="9" id="KW-1185">Reference proteome</keyword>
<dbReference type="Proteomes" id="UP000811899">
    <property type="component" value="Unassembled WGS sequence"/>
</dbReference>
<dbReference type="InterPro" id="IPR020103">
    <property type="entry name" value="PsdUridine_synth_cat_dom_sf"/>
</dbReference>
<feature type="domain" description="tRNA pseudouridylate synthase B C-terminal" evidence="7">
    <location>
        <begin position="172"/>
        <end position="228"/>
    </location>
</feature>
<dbReference type="Pfam" id="PF01509">
    <property type="entry name" value="TruB_N"/>
    <property type="match status" value="1"/>
</dbReference>
<keyword evidence="3 5" id="KW-0819">tRNA processing</keyword>
<evidence type="ECO:0000256" key="5">
    <source>
        <dbReference type="HAMAP-Rule" id="MF_01080"/>
    </source>
</evidence>
<dbReference type="InterPro" id="IPR002501">
    <property type="entry name" value="PsdUridine_synth_N"/>
</dbReference>
<accession>A0AAW4LB23</accession>
<evidence type="ECO:0000256" key="1">
    <source>
        <dbReference type="ARBA" id="ARBA00000385"/>
    </source>
</evidence>
<feature type="active site" description="Nucleophile" evidence="5">
    <location>
        <position position="38"/>
    </location>
</feature>
<dbReference type="CDD" id="cd02573">
    <property type="entry name" value="PseudoU_synth_EcTruB"/>
    <property type="match status" value="1"/>
</dbReference>
<dbReference type="GO" id="GO:0003723">
    <property type="term" value="F:RNA binding"/>
    <property type="evidence" value="ECO:0007669"/>
    <property type="project" value="InterPro"/>
</dbReference>
<evidence type="ECO:0000256" key="2">
    <source>
        <dbReference type="ARBA" id="ARBA00005642"/>
    </source>
</evidence>
<evidence type="ECO:0000259" key="7">
    <source>
        <dbReference type="Pfam" id="PF16198"/>
    </source>
</evidence>
<name>A0AAW4LB23_9BACT</name>
<sequence length="296" mass="32278">MNGFLVVNKDAGMTSHSVVSRVRRLTAQKKAGHTGTLDPFATGVLPVALGDATKYIQFLDESLKEYQTVMRLGATTDTQDCEGKVLEQREWQHLTPELICRVVGLFTGDLLQIPPMYSAIKQDGVPLYRIARQGGEVERAPRNIFIHSLVVDNIALPDVTFTVRCSRGTYVRTLAHDIGDRLGCGAHLVSLSRISSGSFSIESALTLAMLEEVITEGRLGDYLIPSHQLLSHLDGIELNESSAKRLSYGIAPGPDAVTRGAWPDDGKRVLLQRDGVILAVAEGTATESVRLLRVFV</sequence>
<comment type="caution">
    <text evidence="8">The sequence shown here is derived from an EMBL/GenBank/DDBJ whole genome shotgun (WGS) entry which is preliminary data.</text>
</comment>
<dbReference type="InterPro" id="IPR014780">
    <property type="entry name" value="tRNA_psdUridine_synth_TruB"/>
</dbReference>
<comment type="catalytic activity">
    <reaction evidence="1 5">
        <text>uridine(55) in tRNA = pseudouridine(55) in tRNA</text>
        <dbReference type="Rhea" id="RHEA:42532"/>
        <dbReference type="Rhea" id="RHEA-COMP:10101"/>
        <dbReference type="Rhea" id="RHEA-COMP:10102"/>
        <dbReference type="ChEBI" id="CHEBI:65314"/>
        <dbReference type="ChEBI" id="CHEBI:65315"/>
        <dbReference type="EC" id="5.4.99.25"/>
    </reaction>
</comment>
<reference evidence="8 9" key="1">
    <citation type="submission" date="2021-05" db="EMBL/GenBank/DDBJ databases">
        <title>The draft genome of Geobacter pelophilus DSM 12255.</title>
        <authorList>
            <person name="Xu Z."/>
            <person name="Masuda Y."/>
            <person name="Itoh H."/>
            <person name="Senoo K."/>
        </authorList>
    </citation>
    <scope>NUCLEOTIDE SEQUENCE [LARGE SCALE GENOMIC DNA]</scope>
    <source>
        <strain evidence="8 9">DSM 12255</strain>
    </source>
</reference>
<comment type="similarity">
    <text evidence="2 5">Belongs to the pseudouridine synthase TruB family. Type 1 subfamily.</text>
</comment>
<dbReference type="AlphaFoldDB" id="A0AAW4LB23"/>
<gene>
    <name evidence="5 8" type="primary">truB</name>
    <name evidence="8" type="ORF">KI809_15860</name>
</gene>
<dbReference type="RefSeq" id="WP_214172728.1">
    <property type="nucleotide sequence ID" value="NZ_JAHCVJ010000007.1"/>
</dbReference>
<comment type="function">
    <text evidence="5">Responsible for synthesis of pseudouridine from uracil-55 in the psi GC loop of transfer RNAs.</text>
</comment>
<organism evidence="8 9">
    <name type="scientific">Geoanaerobacter pelophilus</name>
    <dbReference type="NCBI Taxonomy" id="60036"/>
    <lineage>
        <taxon>Bacteria</taxon>
        <taxon>Pseudomonadati</taxon>
        <taxon>Thermodesulfobacteriota</taxon>
        <taxon>Desulfuromonadia</taxon>
        <taxon>Geobacterales</taxon>
        <taxon>Geobacteraceae</taxon>
        <taxon>Geoanaerobacter</taxon>
    </lineage>
</organism>
<dbReference type="GO" id="GO:0160148">
    <property type="term" value="F:tRNA pseudouridine(55) synthase activity"/>
    <property type="evidence" value="ECO:0007669"/>
    <property type="project" value="UniProtKB-EC"/>
</dbReference>
<dbReference type="GO" id="GO:0031119">
    <property type="term" value="P:tRNA pseudouridine synthesis"/>
    <property type="evidence" value="ECO:0007669"/>
    <property type="project" value="UniProtKB-UniRule"/>
</dbReference>
<keyword evidence="4 5" id="KW-0413">Isomerase</keyword>
<dbReference type="PANTHER" id="PTHR13767:SF2">
    <property type="entry name" value="PSEUDOURIDYLATE SYNTHASE TRUB1"/>
    <property type="match status" value="1"/>
</dbReference>
<dbReference type="NCBIfam" id="TIGR00431">
    <property type="entry name" value="TruB"/>
    <property type="match status" value="1"/>
</dbReference>
<evidence type="ECO:0000256" key="4">
    <source>
        <dbReference type="ARBA" id="ARBA00023235"/>
    </source>
</evidence>
<evidence type="ECO:0000313" key="8">
    <source>
        <dbReference type="EMBL" id="MBT0665785.1"/>
    </source>
</evidence>
<dbReference type="EMBL" id="JAHCVJ010000007">
    <property type="protein sequence ID" value="MBT0665785.1"/>
    <property type="molecule type" value="Genomic_DNA"/>
</dbReference>
<dbReference type="Gene3D" id="3.30.2350.10">
    <property type="entry name" value="Pseudouridine synthase"/>
    <property type="match status" value="1"/>
</dbReference>